<evidence type="ECO:0000259" key="2">
    <source>
        <dbReference type="Pfam" id="PF02371"/>
    </source>
</evidence>
<feature type="domain" description="Transposase IS116/IS110/IS902 C-terminal" evidence="2">
    <location>
        <begin position="289"/>
        <end position="373"/>
    </location>
</feature>
<reference evidence="3 4" key="1">
    <citation type="submission" date="2018-08" db="EMBL/GenBank/DDBJ databases">
        <title>A genome reference for cultivated species of the human gut microbiota.</title>
        <authorList>
            <person name="Zou Y."/>
            <person name="Xue W."/>
            <person name="Luo G."/>
        </authorList>
    </citation>
    <scope>NUCLEOTIDE SEQUENCE [LARGE SCALE GENOMIC DNA]</scope>
    <source>
        <strain evidence="3 4">AF22-10AC</strain>
    </source>
</reference>
<dbReference type="GO" id="GO:0003677">
    <property type="term" value="F:DNA binding"/>
    <property type="evidence" value="ECO:0007669"/>
    <property type="project" value="InterPro"/>
</dbReference>
<protein>
    <submittedName>
        <fullName evidence="3">IS110 family transposase</fullName>
    </submittedName>
</protein>
<dbReference type="InterPro" id="IPR002525">
    <property type="entry name" value="Transp_IS110-like_N"/>
</dbReference>
<dbReference type="Proteomes" id="UP000285274">
    <property type="component" value="Unassembled WGS sequence"/>
</dbReference>
<accession>A0A412J9X4</accession>
<sequence>MKYNKQNEKIEMITEDFLIVAIDVGSTTHYARAFDYRGIEYSKKAFSFKNTDQGFKTFKSWACAIAVQNKKKIFLVGMEPTGHYWFNLGKFVQNSGMILAHVNPAAVKKSKELDDNDPSKNDRKDPKVIAGLLKDGRYSFPYMPEGVYAKIRDISYLRDDAQKSLIRIKNRLARWLSIYFPEYKEVYGQIDAKTGMLILEEYPLPKDIVTLGVEGVIKIWKSHKARGAGQRRAEKLVNAAKRSVGRTESDEIARIELKVLLKDLKEYQQRVQVYENLAFEALLEVPNAEKLLNICGVGVVSVMRFVAEVGDISRFNNAKEIQKLAGLSIKTNSSGKHEGVGKITYRGRKRLRYGMYELAISLVSRNKAFKSIHQYFTTRQNNPLKGMQSMVAISCKVIRIFFGILVNGYEFDENKMLQDIVRPEATIA</sequence>
<dbReference type="RefSeq" id="WP_118318921.1">
    <property type="nucleotide sequence ID" value="NZ_QRVM01000003.1"/>
</dbReference>
<dbReference type="Pfam" id="PF02371">
    <property type="entry name" value="Transposase_20"/>
    <property type="match status" value="1"/>
</dbReference>
<dbReference type="PANTHER" id="PTHR33055:SF13">
    <property type="entry name" value="TRANSPOSASE"/>
    <property type="match status" value="1"/>
</dbReference>
<dbReference type="Pfam" id="PF01548">
    <property type="entry name" value="DEDD_Tnp_IS110"/>
    <property type="match status" value="1"/>
</dbReference>
<dbReference type="AlphaFoldDB" id="A0A412J9X4"/>
<organism evidence="3 4">
    <name type="scientific">Holdemanella biformis</name>
    <dbReference type="NCBI Taxonomy" id="1735"/>
    <lineage>
        <taxon>Bacteria</taxon>
        <taxon>Bacillati</taxon>
        <taxon>Bacillota</taxon>
        <taxon>Erysipelotrichia</taxon>
        <taxon>Erysipelotrichales</taxon>
        <taxon>Erysipelotrichaceae</taxon>
        <taxon>Holdemanella</taxon>
    </lineage>
</organism>
<dbReference type="InterPro" id="IPR047650">
    <property type="entry name" value="Transpos_IS110"/>
</dbReference>
<dbReference type="EMBL" id="QRVM01000003">
    <property type="protein sequence ID" value="RGS49176.1"/>
    <property type="molecule type" value="Genomic_DNA"/>
</dbReference>
<name>A0A412J9X4_9FIRM</name>
<dbReference type="NCBIfam" id="NF033542">
    <property type="entry name" value="transpos_IS110"/>
    <property type="match status" value="1"/>
</dbReference>
<dbReference type="GO" id="GO:0004803">
    <property type="term" value="F:transposase activity"/>
    <property type="evidence" value="ECO:0007669"/>
    <property type="project" value="InterPro"/>
</dbReference>
<proteinExistence type="predicted"/>
<gene>
    <name evidence="3" type="ORF">DWX92_01410</name>
</gene>
<evidence type="ECO:0000313" key="4">
    <source>
        <dbReference type="Proteomes" id="UP000285274"/>
    </source>
</evidence>
<dbReference type="GO" id="GO:0006313">
    <property type="term" value="P:DNA transposition"/>
    <property type="evidence" value="ECO:0007669"/>
    <property type="project" value="InterPro"/>
</dbReference>
<comment type="caution">
    <text evidence="3">The sequence shown here is derived from an EMBL/GenBank/DDBJ whole genome shotgun (WGS) entry which is preliminary data.</text>
</comment>
<dbReference type="PANTHER" id="PTHR33055">
    <property type="entry name" value="TRANSPOSASE FOR INSERTION SEQUENCE ELEMENT IS1111A"/>
    <property type="match status" value="1"/>
</dbReference>
<evidence type="ECO:0000313" key="3">
    <source>
        <dbReference type="EMBL" id="RGS49176.1"/>
    </source>
</evidence>
<dbReference type="InterPro" id="IPR003346">
    <property type="entry name" value="Transposase_20"/>
</dbReference>
<evidence type="ECO:0000259" key="1">
    <source>
        <dbReference type="Pfam" id="PF01548"/>
    </source>
</evidence>
<feature type="domain" description="Transposase IS110-like N-terminal" evidence="1">
    <location>
        <begin position="20"/>
        <end position="181"/>
    </location>
</feature>